<sequence>MSDIELHDYLAETEINLGSVINAINDVGAIAWKYEGQDDAAEIAIHQIVGSLLKQVPMSALTRAATLSALGFSQNAFD</sequence>
<dbReference type="EMBL" id="UINC01134728">
    <property type="protein sequence ID" value="SVD18446.1"/>
    <property type="molecule type" value="Genomic_DNA"/>
</dbReference>
<accession>A0A382T8R8</accession>
<organism evidence="1">
    <name type="scientific">marine metagenome</name>
    <dbReference type="NCBI Taxonomy" id="408172"/>
    <lineage>
        <taxon>unclassified sequences</taxon>
        <taxon>metagenomes</taxon>
        <taxon>ecological metagenomes</taxon>
    </lineage>
</organism>
<gene>
    <name evidence="1" type="ORF">METZ01_LOCUS371300</name>
</gene>
<evidence type="ECO:0000313" key="1">
    <source>
        <dbReference type="EMBL" id="SVD18446.1"/>
    </source>
</evidence>
<reference evidence="1" key="1">
    <citation type="submission" date="2018-05" db="EMBL/GenBank/DDBJ databases">
        <authorList>
            <person name="Lanie J.A."/>
            <person name="Ng W.-L."/>
            <person name="Kazmierczak K.M."/>
            <person name="Andrzejewski T.M."/>
            <person name="Davidsen T.M."/>
            <person name="Wayne K.J."/>
            <person name="Tettelin H."/>
            <person name="Glass J.I."/>
            <person name="Rusch D."/>
            <person name="Podicherti R."/>
            <person name="Tsui H.-C.T."/>
            <person name="Winkler M.E."/>
        </authorList>
    </citation>
    <scope>NUCLEOTIDE SEQUENCE</scope>
</reference>
<protein>
    <submittedName>
        <fullName evidence="1">Uncharacterized protein</fullName>
    </submittedName>
</protein>
<dbReference type="AlphaFoldDB" id="A0A382T8R8"/>
<name>A0A382T8R8_9ZZZZ</name>
<proteinExistence type="predicted"/>